<dbReference type="InterPro" id="IPR037474">
    <property type="entry name" value="ScaA"/>
</dbReference>
<sequence length="1301" mass="154551">MQKTNEKQIFLGPKGNYYNKYFNRLEEEEKEINLGKLRDQIPEFPRISNSENYLEFEKAAIEWKKQVDLLTENMVLPNNIGKNFYRPFYRDQYEETTTTSRDTDSENSSLDTISRGSGSFSRISESHSRSSSIFGSIKIGSEFNTDVLNTETKTLEKMNGNKKLIEKGGKLPEFIFDTESILTNSEPWNNTLIPSEPQAEYYTTLEEYEQAYQKWSKIVVSNVEKIPPHSNDFVEIHNLLTKQAKKEQEEQITKMKLEQRQKTQMKKENDKGKKSDQYQISQSISIFSSQYQYWVVKLHRKILNNIPSYNIEALEKFKYEVTNKSLLQLSKSKYRPFHNLSLDNEKGGHNQVNYLEHYCLDCIPYCETKKEFNPDLLKRYDNVTKGTLDKIKKCLLDQFPNLTFKKKVEESDNKSKKILGKLHGTYRNLYQRLIKSKSRNNVILANHYLRRNDLDEKDIERSYDCDKKVDNQNILFIFPKYDVPEAINLKALQDEDKKYINKRINLLDSIEKQYKTQYLNSYYYPKRFTKNNISKQKENFEQIIRDTEKFSPIEKLYQIILLDIRYDTFVDLMFQEIFIKTNKVISEVIYSLINYDILHPLVKLYNYTSSHLAHTKLSFLLAGFLQTTNGAEILQKCLQQQNYKCLYYLAYAMNFKENTNYSISPIPLQARQYSKILFGKDYFQVEKNIFIYHFLQKIKNPMDLPTNKLLYFTVSETIKQYVYTLSLSFSQIPENNSRFLETDIWIGLFSRSINISSYYLFLILNLIRSKKKEIQDFLLSERVNLFEKIRTLIKNKLSHLKFGGKIIMSEILKNKAMINYFLKKYSNDFDYFLFDFIPSCLHHNIKFNNKSFLKIQSKINNNQTNNNNNNNNNSKHNNNKNNNNKFKEKTIIPEISKFCFTLAKKKLAILNSITLKQNNNAVSNNFRKSKNEKEKIHGDDLIFLKDTNIFNLIDLLFDFIVNKKIKHPILDLISKLISIIGKFLPLWTWLDVKIEDKEIKIRSYQKNEKRNTIVITGNFIQKILTTIQATPNEYDRTKKNLISFLINLIKCPQIYELIKTQEKFFNQFYSITRSSNSVRLSKKAWKFLYEMIVFNPQSINDLIECKKFNSFLGLISSVSTIPVVTFGLDFLNKCFSFLETDFEKKKTKIKEIDYRSNQNPLDKIETVHNCFVNFFSKFSMFVKLNMVFMKYGKEDNNRQINWFVLIKLSPVYFIILSNNFCSKILKDNYKKEQYQEGFKFFESIMLDQKNCLQYLENNKAKKHKSRSFTKYHKEEKKKKKKFLQKTLKKGTFRKWLKKNKN</sequence>
<dbReference type="EMBL" id="JAOAOG010000028">
    <property type="protein sequence ID" value="KAJ6253652.1"/>
    <property type="molecule type" value="Genomic_DNA"/>
</dbReference>
<feature type="compositionally biased region" description="Low complexity" evidence="1">
    <location>
        <begin position="860"/>
        <end position="884"/>
    </location>
</feature>
<name>A0ABQ8Z9T9_9EUKA</name>
<proteinExistence type="predicted"/>
<reference evidence="2" key="1">
    <citation type="submission" date="2022-08" db="EMBL/GenBank/DDBJ databases">
        <title>Novel sulfate-reducing endosymbionts in the free-living metamonad Anaeramoeba.</title>
        <authorList>
            <person name="Jerlstrom-Hultqvist J."/>
            <person name="Cepicka I."/>
            <person name="Gallot-Lavallee L."/>
            <person name="Salas-Leiva D."/>
            <person name="Curtis B.A."/>
            <person name="Zahonova K."/>
            <person name="Pipaliya S."/>
            <person name="Dacks J."/>
            <person name="Roger A.J."/>
        </authorList>
    </citation>
    <scope>NUCLEOTIDE SEQUENCE</scope>
    <source>
        <strain evidence="2">Schooner1</strain>
    </source>
</reference>
<gene>
    <name evidence="2" type="ORF">M0813_13066</name>
</gene>
<dbReference type="PANTHER" id="PTHR37516">
    <property type="entry name" value="SCA1 COMPLEX SCAFFOLD PROTEIN SCAA"/>
    <property type="match status" value="1"/>
</dbReference>
<evidence type="ECO:0000313" key="3">
    <source>
        <dbReference type="Proteomes" id="UP001150062"/>
    </source>
</evidence>
<evidence type="ECO:0000256" key="1">
    <source>
        <dbReference type="SAM" id="MobiDB-lite"/>
    </source>
</evidence>
<evidence type="ECO:0000313" key="2">
    <source>
        <dbReference type="EMBL" id="KAJ6253652.1"/>
    </source>
</evidence>
<dbReference type="Proteomes" id="UP001150062">
    <property type="component" value="Unassembled WGS sequence"/>
</dbReference>
<feature type="region of interest" description="Disordered" evidence="1">
    <location>
        <begin position="95"/>
        <end position="124"/>
    </location>
</feature>
<accession>A0ABQ8Z9T9</accession>
<feature type="region of interest" description="Disordered" evidence="1">
    <location>
        <begin position="860"/>
        <end position="886"/>
    </location>
</feature>
<protein>
    <submittedName>
        <fullName evidence="2">Sca1 complex scaffold protein scaa</fullName>
    </submittedName>
</protein>
<keyword evidence="3" id="KW-1185">Reference proteome</keyword>
<comment type="caution">
    <text evidence="2">The sequence shown here is derived from an EMBL/GenBank/DDBJ whole genome shotgun (WGS) entry which is preliminary data.</text>
</comment>
<dbReference type="PANTHER" id="PTHR37516:SF1">
    <property type="entry name" value="SCA1 COMPLEX SCAFFOLD PROTEIN SCAA"/>
    <property type="match status" value="1"/>
</dbReference>
<organism evidence="2 3">
    <name type="scientific">Anaeramoeba flamelloides</name>
    <dbReference type="NCBI Taxonomy" id="1746091"/>
    <lineage>
        <taxon>Eukaryota</taxon>
        <taxon>Metamonada</taxon>
        <taxon>Anaeramoebidae</taxon>
        <taxon>Anaeramoeba</taxon>
    </lineage>
</organism>